<dbReference type="CDD" id="cd04301">
    <property type="entry name" value="NAT_SF"/>
    <property type="match status" value="1"/>
</dbReference>
<dbReference type="EMBL" id="CP000109">
    <property type="protein sequence ID" value="ABB41936.1"/>
    <property type="molecule type" value="Genomic_DNA"/>
</dbReference>
<keyword evidence="2" id="KW-0012">Acyltransferase</keyword>
<dbReference type="STRING" id="317025.Tcr_1341"/>
<dbReference type="PANTHER" id="PTHR10545">
    <property type="entry name" value="DIAMINE N-ACETYLTRANSFERASE"/>
    <property type="match status" value="1"/>
</dbReference>
<dbReference type="InterPro" id="IPR051016">
    <property type="entry name" value="Diverse_Substrate_AcTransf"/>
</dbReference>
<dbReference type="InterPro" id="IPR016181">
    <property type="entry name" value="Acyl_CoA_acyltransferase"/>
</dbReference>
<dbReference type="HOGENOM" id="CLU_013985_34_9_6"/>
<evidence type="ECO:0000313" key="4">
    <source>
        <dbReference type="EMBL" id="ABB41936.1"/>
    </source>
</evidence>
<accession>Q31FY7</accession>
<dbReference type="KEGG" id="tcx:Tcr_1341"/>
<dbReference type="AlphaFoldDB" id="Q31FY7"/>
<dbReference type="eggNOG" id="COG0456">
    <property type="taxonomic scope" value="Bacteria"/>
</dbReference>
<gene>
    <name evidence="4" type="ordered locus">Tcr_1341</name>
</gene>
<evidence type="ECO:0000259" key="3">
    <source>
        <dbReference type="PROSITE" id="PS51186"/>
    </source>
</evidence>
<dbReference type="Pfam" id="PF00583">
    <property type="entry name" value="Acetyltransf_1"/>
    <property type="match status" value="1"/>
</dbReference>
<dbReference type="Gene3D" id="3.40.630.30">
    <property type="match status" value="1"/>
</dbReference>
<name>Q31FY7_HYDCU</name>
<evidence type="ECO:0000256" key="2">
    <source>
        <dbReference type="ARBA" id="ARBA00023315"/>
    </source>
</evidence>
<proteinExistence type="predicted"/>
<organism evidence="4">
    <name type="scientific">Hydrogenovibrio crunogenus (strain DSM 25203 / XCL-2)</name>
    <name type="common">Thiomicrospira crunogena</name>
    <dbReference type="NCBI Taxonomy" id="317025"/>
    <lineage>
        <taxon>Bacteria</taxon>
        <taxon>Pseudomonadati</taxon>
        <taxon>Pseudomonadota</taxon>
        <taxon>Gammaproteobacteria</taxon>
        <taxon>Thiotrichales</taxon>
        <taxon>Piscirickettsiaceae</taxon>
        <taxon>Hydrogenovibrio</taxon>
    </lineage>
</organism>
<feature type="domain" description="N-acetyltransferase" evidence="3">
    <location>
        <begin position="1"/>
        <end position="152"/>
    </location>
</feature>
<evidence type="ECO:0000256" key="1">
    <source>
        <dbReference type="ARBA" id="ARBA00022679"/>
    </source>
</evidence>
<dbReference type="GO" id="GO:0008080">
    <property type="term" value="F:N-acetyltransferase activity"/>
    <property type="evidence" value="ECO:0007669"/>
    <property type="project" value="TreeGrafter"/>
</dbReference>
<dbReference type="SUPFAM" id="SSF55729">
    <property type="entry name" value="Acyl-CoA N-acyltransferases (Nat)"/>
    <property type="match status" value="1"/>
</dbReference>
<dbReference type="InterPro" id="IPR000182">
    <property type="entry name" value="GNAT_dom"/>
</dbReference>
<keyword evidence="1 4" id="KW-0808">Transferase</keyword>
<dbReference type="PANTHER" id="PTHR10545:SF29">
    <property type="entry name" value="GH14572P-RELATED"/>
    <property type="match status" value="1"/>
</dbReference>
<dbReference type="OrthoDB" id="9805924at2"/>
<dbReference type="PROSITE" id="PS51186">
    <property type="entry name" value="GNAT"/>
    <property type="match status" value="1"/>
</dbReference>
<reference evidence="4" key="1">
    <citation type="submission" date="2006-07" db="EMBL/GenBank/DDBJ databases">
        <title>Complete sequence of Thiomicrospira crunogena XCL-2.</title>
        <authorList>
            <consortium name="US DOE Joint Genome Institute"/>
            <person name="Copeland A."/>
            <person name="Lucas S."/>
            <person name="Lapidus A."/>
            <person name="Barry K."/>
            <person name="Detter J.C."/>
            <person name="Glavina del Rio T."/>
            <person name="Hammon N."/>
            <person name="Israni S."/>
            <person name="Dalin E."/>
            <person name="Tice H."/>
            <person name="Pitluck S."/>
            <person name="Chain P."/>
            <person name="Malfatti S."/>
            <person name="Shin M."/>
            <person name="Vergez L."/>
            <person name="Schmutz J."/>
            <person name="Larimer F."/>
            <person name="Land M."/>
            <person name="Hauser L."/>
            <person name="Kyrpides N."/>
            <person name="Lykidis A."/>
            <person name="Scott K.M."/>
            <person name="Sievert S."/>
            <person name="Kerfeld C."/>
            <person name="Freyermuth S."/>
            <person name="Dobrinski K."/>
            <person name="Boller A."/>
            <person name="Fitzpatrick K."/>
            <person name="Thoma P."/>
            <person name="Moore J."/>
            <person name="Richardson P."/>
        </authorList>
    </citation>
    <scope>NUCLEOTIDE SEQUENCE</scope>
    <source>
        <strain evidence="4">XCL-2</strain>
    </source>
</reference>
<sequence length="152" mass="17030">MFIRNADQNDLTAITSLLEQLFSIEADFDFDAEKHQAALTHIIQETDCACIVAANNQNQVIGVCTAQWVYSTATGNKSAWIEDMVIDQAYRGQGIGQKLLNHIIEWCQQAGCGRAQLVYDLENTAAIEFYRKQDFKKTQLGVFSIPLHISNS</sequence>
<protein>
    <submittedName>
        <fullName evidence="4">Acetyltransferase, GNAT family</fullName>
    </submittedName>
</protein>